<feature type="compositionally biased region" description="Basic and acidic residues" evidence="8">
    <location>
        <begin position="494"/>
        <end position="513"/>
    </location>
</feature>
<evidence type="ECO:0000256" key="5">
    <source>
        <dbReference type="ARBA" id="ARBA00022989"/>
    </source>
</evidence>
<feature type="transmembrane region" description="Helical" evidence="9">
    <location>
        <begin position="228"/>
        <end position="247"/>
    </location>
</feature>
<dbReference type="PANTHER" id="PTHR48086:SF10">
    <property type="entry name" value="AGR155CP"/>
    <property type="match status" value="1"/>
</dbReference>
<feature type="transmembrane region" description="Helical" evidence="9">
    <location>
        <begin position="413"/>
        <end position="432"/>
    </location>
</feature>
<evidence type="ECO:0000256" key="7">
    <source>
        <dbReference type="RuleBase" id="RU362091"/>
    </source>
</evidence>
<comment type="similarity">
    <text evidence="2 7">Belongs to the sodium:solute symporter (SSF) (TC 2.A.21) family.</text>
</comment>
<evidence type="ECO:0000256" key="6">
    <source>
        <dbReference type="ARBA" id="ARBA00023136"/>
    </source>
</evidence>
<evidence type="ECO:0000313" key="10">
    <source>
        <dbReference type="EMBL" id="RIB06343.1"/>
    </source>
</evidence>
<evidence type="ECO:0000256" key="4">
    <source>
        <dbReference type="ARBA" id="ARBA00022692"/>
    </source>
</evidence>
<keyword evidence="4 9" id="KW-0812">Transmembrane</keyword>
<dbReference type="Gene3D" id="1.20.1730.10">
    <property type="entry name" value="Sodium/glucose cotransporter"/>
    <property type="match status" value="1"/>
</dbReference>
<evidence type="ECO:0000256" key="8">
    <source>
        <dbReference type="SAM" id="MobiDB-lite"/>
    </source>
</evidence>
<reference evidence="10 11" key="1">
    <citation type="submission" date="2018-06" db="EMBL/GenBank/DDBJ databases">
        <title>Comparative genomics reveals the genomic features of Rhizophagus irregularis, R. cerebriforme, R. diaphanum and Gigaspora rosea, and their symbiotic lifestyle signature.</title>
        <authorList>
            <person name="Morin E."/>
            <person name="San Clemente H."/>
            <person name="Chen E.C.H."/>
            <person name="De La Providencia I."/>
            <person name="Hainaut M."/>
            <person name="Kuo A."/>
            <person name="Kohler A."/>
            <person name="Murat C."/>
            <person name="Tang N."/>
            <person name="Roy S."/>
            <person name="Loubradou J."/>
            <person name="Henrissat B."/>
            <person name="Grigoriev I.V."/>
            <person name="Corradi N."/>
            <person name="Roux C."/>
            <person name="Martin F.M."/>
        </authorList>
    </citation>
    <scope>NUCLEOTIDE SEQUENCE [LARGE SCALE GENOMIC DNA]</scope>
    <source>
        <strain evidence="10 11">DAOM 194757</strain>
    </source>
</reference>
<feature type="transmembrane region" description="Helical" evidence="9">
    <location>
        <begin position="452"/>
        <end position="475"/>
    </location>
</feature>
<feature type="transmembrane region" description="Helical" evidence="9">
    <location>
        <begin position="352"/>
        <end position="373"/>
    </location>
</feature>
<evidence type="ECO:0000256" key="3">
    <source>
        <dbReference type="ARBA" id="ARBA00022448"/>
    </source>
</evidence>
<feature type="transmembrane region" description="Helical" evidence="9">
    <location>
        <begin position="189"/>
        <end position="208"/>
    </location>
</feature>
<dbReference type="GO" id="GO:0005886">
    <property type="term" value="C:plasma membrane"/>
    <property type="evidence" value="ECO:0007669"/>
    <property type="project" value="TreeGrafter"/>
</dbReference>
<dbReference type="InterPro" id="IPR001734">
    <property type="entry name" value="Na/solute_symporter"/>
</dbReference>
<dbReference type="GO" id="GO:0015606">
    <property type="term" value="F:spermidine transmembrane transporter activity"/>
    <property type="evidence" value="ECO:0007669"/>
    <property type="project" value="TreeGrafter"/>
</dbReference>
<keyword evidence="6 9" id="KW-0472">Membrane</keyword>
<dbReference type="Proteomes" id="UP000266673">
    <property type="component" value="Unassembled WGS sequence"/>
</dbReference>
<evidence type="ECO:0000313" key="11">
    <source>
        <dbReference type="Proteomes" id="UP000266673"/>
    </source>
</evidence>
<evidence type="ECO:0008006" key="12">
    <source>
        <dbReference type="Google" id="ProtNLM"/>
    </source>
</evidence>
<evidence type="ECO:0000256" key="2">
    <source>
        <dbReference type="ARBA" id="ARBA00006434"/>
    </source>
</evidence>
<dbReference type="STRING" id="44941.A0A397UGB6"/>
<dbReference type="InterPro" id="IPR038377">
    <property type="entry name" value="Na/Glc_symporter_sf"/>
</dbReference>
<evidence type="ECO:0000256" key="9">
    <source>
        <dbReference type="SAM" id="Phobius"/>
    </source>
</evidence>
<feature type="transmembrane region" description="Helical" evidence="9">
    <location>
        <begin position="6"/>
        <end position="28"/>
    </location>
</feature>
<dbReference type="OrthoDB" id="6132759at2759"/>
<dbReference type="PANTHER" id="PTHR48086">
    <property type="entry name" value="SODIUM/PROLINE SYMPORTER-RELATED"/>
    <property type="match status" value="1"/>
</dbReference>
<dbReference type="InterPro" id="IPR050277">
    <property type="entry name" value="Sodium:Solute_Symporter"/>
</dbReference>
<dbReference type="AlphaFoldDB" id="A0A397UGB6"/>
<feature type="transmembrane region" description="Helical" evidence="9">
    <location>
        <begin position="79"/>
        <end position="99"/>
    </location>
</feature>
<keyword evidence="11" id="KW-1185">Reference proteome</keyword>
<feature type="transmembrane region" description="Helical" evidence="9">
    <location>
        <begin position="379"/>
        <end position="401"/>
    </location>
</feature>
<proteinExistence type="inferred from homology"/>
<feature type="transmembrane region" description="Helical" evidence="9">
    <location>
        <begin position="120"/>
        <end position="139"/>
    </location>
</feature>
<keyword evidence="5 9" id="KW-1133">Transmembrane helix</keyword>
<evidence type="ECO:0000256" key="1">
    <source>
        <dbReference type="ARBA" id="ARBA00004141"/>
    </source>
</evidence>
<gene>
    <name evidence="10" type="ORF">C2G38_2217360</name>
</gene>
<feature type="region of interest" description="Disordered" evidence="8">
    <location>
        <begin position="494"/>
        <end position="560"/>
    </location>
</feature>
<feature type="transmembrane region" description="Helical" evidence="9">
    <location>
        <begin position="159"/>
        <end position="177"/>
    </location>
</feature>
<comment type="caution">
    <text evidence="10">The sequence shown here is derived from an EMBL/GenBank/DDBJ whole genome shotgun (WGS) entry which is preliminary data.</text>
</comment>
<dbReference type="PROSITE" id="PS50283">
    <property type="entry name" value="NA_SOLUT_SYMP_3"/>
    <property type="match status" value="1"/>
</dbReference>
<accession>A0A397UGB6</accession>
<dbReference type="Pfam" id="PF00474">
    <property type="entry name" value="SSF"/>
    <property type="match status" value="1"/>
</dbReference>
<protein>
    <recommendedName>
        <fullName evidence="12">Sodium:solute symporter family-domain-containing protein</fullName>
    </recommendedName>
</protein>
<sequence>MAISSIVANFLIYIVMAFFMLIGIYAGFKETKTKTDFLSSIGTQTALSLAANWFASNLGSSVLYAYPEVGARAGILGNFWYAFGSTIPLLVFAWLGPIMRKKCPEGFLLTSFVYERFGRINQIYVSLMSMAYMFCYMISELSAVDGILTLLTGIDFNHIPIILITITTTLYTAYGGFRSSLLTDKVQGWAIVILLIISTIGFGVSVKLDPGVVSSSPLLQSNQLGWQLLYIMPVAITFANLFHQGYWQRAFSSKNDRELIFSALYGSIMLFPTLFLIGFTGILAAWAGTYPGPDPNNPVDPDMSFFSLYTLLPDWVKGFVLVLTVSLSCSAYDSLQSAMVSTMSNDLFNNKLPLIFIRGLTVIFNVPVVILAIRNLDVLIVFLVGDLIAAAVMPAVLLGLVDSLYFLNGFDSLVGGLGGFFSIFIFGAAYFNSAYEGALLFILSKGLYADDYSVLGAFLVAPFGSIVFTFLAFGVRLLGKFILAKIQGNEFEFPKRPEPDTTKDEFEKPEPANDVKPYSTEGESEKNVNVIINPDTTEGESENTNTSNNAVKDSHSMNEV</sequence>
<dbReference type="EMBL" id="QKWP01001831">
    <property type="protein sequence ID" value="RIB06343.1"/>
    <property type="molecule type" value="Genomic_DNA"/>
</dbReference>
<feature type="transmembrane region" description="Helical" evidence="9">
    <location>
        <begin position="259"/>
        <end position="286"/>
    </location>
</feature>
<name>A0A397UGB6_9GLOM</name>
<feature type="transmembrane region" description="Helical" evidence="9">
    <location>
        <begin position="306"/>
        <end position="332"/>
    </location>
</feature>
<comment type="subcellular location">
    <subcellularLocation>
        <location evidence="1">Membrane</location>
        <topology evidence="1">Multi-pass membrane protein</topology>
    </subcellularLocation>
</comment>
<keyword evidence="3" id="KW-0813">Transport</keyword>
<organism evidence="10 11">
    <name type="scientific">Gigaspora rosea</name>
    <dbReference type="NCBI Taxonomy" id="44941"/>
    <lineage>
        <taxon>Eukaryota</taxon>
        <taxon>Fungi</taxon>
        <taxon>Fungi incertae sedis</taxon>
        <taxon>Mucoromycota</taxon>
        <taxon>Glomeromycotina</taxon>
        <taxon>Glomeromycetes</taxon>
        <taxon>Diversisporales</taxon>
        <taxon>Gigasporaceae</taxon>
        <taxon>Gigaspora</taxon>
    </lineage>
</organism>